<name>A0AAE2YR26_9PROT</name>
<dbReference type="SUPFAM" id="SSF47413">
    <property type="entry name" value="lambda repressor-like DNA-binding domains"/>
    <property type="match status" value="1"/>
</dbReference>
<dbReference type="Pfam" id="PF00717">
    <property type="entry name" value="Peptidase_S24"/>
    <property type="match status" value="1"/>
</dbReference>
<dbReference type="PROSITE" id="PS50943">
    <property type="entry name" value="HTH_CROC1"/>
    <property type="match status" value="1"/>
</dbReference>
<dbReference type="Proteomes" id="UP001197378">
    <property type="component" value="Unassembled WGS sequence"/>
</dbReference>
<sequence>MKGERLPPRRQKRRNPMSQLMRQWRMSAGIPQSEVAERLGVRQEAVANWEREGGNPPGLNKLKEIAELYRVDLQEVEAARGVAAKEMNAVRSPSLSFEHGMRPKIEGWPLPCLVEINPETEKSARILYALRDEKVLWRAVSTPCDTRSFFYQLQDDSMEPLIPREAWVAFDPMIPVRNGSVVLVWQTVKPRILDISQDKIRQTANVLIREVTEVGGQRFLRAVNSRYPMLTMDEDVRVMGVGIETHTILPR</sequence>
<dbReference type="Pfam" id="PF01381">
    <property type="entry name" value="HTH_3"/>
    <property type="match status" value="1"/>
</dbReference>
<comment type="caution">
    <text evidence="2">The sequence shown here is derived from an EMBL/GenBank/DDBJ whole genome shotgun (WGS) entry which is preliminary data.</text>
</comment>
<dbReference type="InterPro" id="IPR039418">
    <property type="entry name" value="LexA-like"/>
</dbReference>
<protein>
    <submittedName>
        <fullName evidence="2">Helix-turn-helix domain-containing protein</fullName>
    </submittedName>
</protein>
<dbReference type="InterPro" id="IPR015927">
    <property type="entry name" value="Peptidase_S24_S26A/B/C"/>
</dbReference>
<dbReference type="AlphaFoldDB" id="A0AAE2YR26"/>
<dbReference type="CDD" id="cd00093">
    <property type="entry name" value="HTH_XRE"/>
    <property type="match status" value="1"/>
</dbReference>
<dbReference type="Gene3D" id="1.10.260.40">
    <property type="entry name" value="lambda repressor-like DNA-binding domains"/>
    <property type="match status" value="1"/>
</dbReference>
<dbReference type="GO" id="GO:0003677">
    <property type="term" value="F:DNA binding"/>
    <property type="evidence" value="ECO:0007669"/>
    <property type="project" value="InterPro"/>
</dbReference>
<gene>
    <name evidence="2" type="ORF">HFQ13_10435</name>
</gene>
<proteinExistence type="predicted"/>
<dbReference type="SUPFAM" id="SSF51306">
    <property type="entry name" value="LexA/Signal peptidase"/>
    <property type="match status" value="1"/>
</dbReference>
<organism evidence="2 3">
    <name type="scientific">Igneacidithiobacillus copahuensis</name>
    <dbReference type="NCBI Taxonomy" id="2724909"/>
    <lineage>
        <taxon>Bacteria</taxon>
        <taxon>Pseudomonadati</taxon>
        <taxon>Pseudomonadota</taxon>
        <taxon>Acidithiobacillia</taxon>
        <taxon>Acidithiobacillales</taxon>
        <taxon>Acidithiobacillaceae</taxon>
        <taxon>Igneacidithiobacillus</taxon>
    </lineage>
</organism>
<evidence type="ECO:0000313" key="2">
    <source>
        <dbReference type="EMBL" id="MBU2788607.1"/>
    </source>
</evidence>
<reference evidence="2" key="1">
    <citation type="journal article" date="2021" name="ISME J.">
        <title>Genomic evolution of the class Acidithiobacillia: deep-branching Proteobacteria living in extreme acidic conditions.</title>
        <authorList>
            <person name="Moya-Beltran A."/>
            <person name="Beard S."/>
            <person name="Rojas-Villalobos C."/>
            <person name="Issotta F."/>
            <person name="Gallardo Y."/>
            <person name="Ulloa R."/>
            <person name="Giaveno A."/>
            <person name="Degli Esposti M."/>
            <person name="Johnson D.B."/>
            <person name="Quatrini R."/>
        </authorList>
    </citation>
    <scope>NUCLEOTIDE SEQUENCE</scope>
    <source>
        <strain evidence="2">VAN18-1</strain>
    </source>
</reference>
<dbReference type="SMART" id="SM00530">
    <property type="entry name" value="HTH_XRE"/>
    <property type="match status" value="1"/>
</dbReference>
<dbReference type="Gene3D" id="2.10.109.10">
    <property type="entry name" value="Umud Fragment, subunit A"/>
    <property type="match status" value="1"/>
</dbReference>
<dbReference type="InterPro" id="IPR001387">
    <property type="entry name" value="Cro/C1-type_HTH"/>
</dbReference>
<keyword evidence="3" id="KW-1185">Reference proteome</keyword>
<accession>A0AAE2YR26</accession>
<dbReference type="CDD" id="cd06529">
    <property type="entry name" value="S24_LexA-like"/>
    <property type="match status" value="1"/>
</dbReference>
<evidence type="ECO:0000259" key="1">
    <source>
        <dbReference type="PROSITE" id="PS50943"/>
    </source>
</evidence>
<dbReference type="RefSeq" id="WP_215885662.1">
    <property type="nucleotide sequence ID" value="NZ_JAAXYO010000154.1"/>
</dbReference>
<dbReference type="EMBL" id="JAAXYO010000154">
    <property type="protein sequence ID" value="MBU2788607.1"/>
    <property type="molecule type" value="Genomic_DNA"/>
</dbReference>
<evidence type="ECO:0000313" key="3">
    <source>
        <dbReference type="Proteomes" id="UP001197378"/>
    </source>
</evidence>
<feature type="domain" description="HTH cro/C1-type" evidence="1">
    <location>
        <begin position="21"/>
        <end position="76"/>
    </location>
</feature>
<dbReference type="InterPro" id="IPR036286">
    <property type="entry name" value="LexA/Signal_pep-like_sf"/>
</dbReference>
<dbReference type="InterPro" id="IPR010982">
    <property type="entry name" value="Lambda_DNA-bd_dom_sf"/>
</dbReference>